<dbReference type="PANTHER" id="PTHR32432">
    <property type="entry name" value="CELL DIVISION PROTEIN FTSA-RELATED"/>
    <property type="match status" value="1"/>
</dbReference>
<protein>
    <recommendedName>
        <fullName evidence="3">Pilus assembly protein PilM</fullName>
    </recommendedName>
</protein>
<evidence type="ECO:0008006" key="3">
    <source>
        <dbReference type="Google" id="ProtNLM"/>
    </source>
</evidence>
<evidence type="ECO:0000313" key="1">
    <source>
        <dbReference type="EMBL" id="PYZ93631.1"/>
    </source>
</evidence>
<dbReference type="AlphaFoldDB" id="A0A323TF61"/>
<dbReference type="InterPro" id="IPR005883">
    <property type="entry name" value="PilM"/>
</dbReference>
<gene>
    <name evidence="1" type="ORF">CR194_10760</name>
</gene>
<dbReference type="InterPro" id="IPR043129">
    <property type="entry name" value="ATPase_NBD"/>
</dbReference>
<dbReference type="OrthoDB" id="2690797at2"/>
<accession>A0A323TF61</accession>
<keyword evidence="2" id="KW-1185">Reference proteome</keyword>
<proteinExistence type="predicted"/>
<sequence length="330" mass="38735">MGALSNFGKKDHVSLQIKDHVFRCVVTKQASVDSITDYFERVIPEGILEKGKIIDAESFELFLAECVTEWKLKRKDIKFLVPDSSIFFRQLEVPKELSKEEIRGYINFEIGSTIHLPFDEAYFDFHLLEEQEEEETKQILLFAVPEQLINEYVAHFESEKMVPIVADVAPLSLYRLYMQDHMDDTEEQVMYLEWDLSSVNISIFHDHKPVFMRNIVQFFSREDWEVTQQENIAEWVCKQDEKVEGELKGSLVEIERVIDFYKYTMNKGEKEVTKIFLTGDHPMMLLLHKWLEDTLGIPVKTEKSLDIISKVNMDVPHRFILPLSLCLKEV</sequence>
<dbReference type="SUPFAM" id="SSF53067">
    <property type="entry name" value="Actin-like ATPase domain"/>
    <property type="match status" value="1"/>
</dbReference>
<dbReference type="Gene3D" id="3.30.1490.300">
    <property type="match status" value="1"/>
</dbReference>
<comment type="caution">
    <text evidence="1">The sequence shown here is derived from an EMBL/GenBank/DDBJ whole genome shotgun (WGS) entry which is preliminary data.</text>
</comment>
<dbReference type="Pfam" id="PF11104">
    <property type="entry name" value="PilM_2"/>
    <property type="match status" value="1"/>
</dbReference>
<reference evidence="1 2" key="1">
    <citation type="submission" date="2017-10" db="EMBL/GenBank/DDBJ databases">
        <title>Bacillus sp. nov., a halophilic bacterium isolated from a Keqin Lake.</title>
        <authorList>
            <person name="Wang H."/>
        </authorList>
    </citation>
    <scope>NUCLEOTIDE SEQUENCE [LARGE SCALE GENOMIC DNA]</scope>
    <source>
        <strain evidence="1 2">KQ-12</strain>
    </source>
</reference>
<evidence type="ECO:0000313" key="2">
    <source>
        <dbReference type="Proteomes" id="UP000248214"/>
    </source>
</evidence>
<name>A0A323TF61_9BACI</name>
<dbReference type="RefSeq" id="WP_110609663.1">
    <property type="nucleotide sequence ID" value="NZ_PDOD01000002.1"/>
</dbReference>
<dbReference type="Proteomes" id="UP000248214">
    <property type="component" value="Unassembled WGS sequence"/>
</dbReference>
<dbReference type="Gene3D" id="3.30.420.40">
    <property type="match status" value="2"/>
</dbReference>
<organism evidence="1 2">
    <name type="scientific">Salipaludibacillus keqinensis</name>
    <dbReference type="NCBI Taxonomy" id="2045207"/>
    <lineage>
        <taxon>Bacteria</taxon>
        <taxon>Bacillati</taxon>
        <taxon>Bacillota</taxon>
        <taxon>Bacilli</taxon>
        <taxon>Bacillales</taxon>
        <taxon>Bacillaceae</taxon>
    </lineage>
</organism>
<dbReference type="EMBL" id="PDOD01000002">
    <property type="protein sequence ID" value="PYZ93631.1"/>
    <property type="molecule type" value="Genomic_DNA"/>
</dbReference>
<dbReference type="PANTHER" id="PTHR32432:SF3">
    <property type="entry name" value="ETHANOLAMINE UTILIZATION PROTEIN EUTJ"/>
    <property type="match status" value="1"/>
</dbReference>
<dbReference type="InterPro" id="IPR050696">
    <property type="entry name" value="FtsA/MreB"/>
</dbReference>